<feature type="compositionally biased region" description="Polar residues" evidence="1">
    <location>
        <begin position="9"/>
        <end position="30"/>
    </location>
</feature>
<evidence type="ECO:0000259" key="2">
    <source>
        <dbReference type="PROSITE" id="PS50011"/>
    </source>
</evidence>
<keyword evidence="4" id="KW-1185">Reference proteome</keyword>
<evidence type="ECO:0000256" key="1">
    <source>
        <dbReference type="SAM" id="MobiDB-lite"/>
    </source>
</evidence>
<dbReference type="OrthoDB" id="5987198at2759"/>
<dbReference type="Gene3D" id="1.10.510.10">
    <property type="entry name" value="Transferase(Phosphotransferase) domain 1"/>
    <property type="match status" value="1"/>
</dbReference>
<reference evidence="3 4" key="1">
    <citation type="submission" date="2014-04" db="EMBL/GenBank/DDBJ databases">
        <authorList>
            <consortium name="DOE Joint Genome Institute"/>
            <person name="Kuo A."/>
            <person name="Kohler A."/>
            <person name="Jargeat P."/>
            <person name="Nagy L.G."/>
            <person name="Floudas D."/>
            <person name="Copeland A."/>
            <person name="Barry K.W."/>
            <person name="Cichocki N."/>
            <person name="Veneault-Fourrey C."/>
            <person name="LaButti K."/>
            <person name="Lindquist E.A."/>
            <person name="Lipzen A."/>
            <person name="Lundell T."/>
            <person name="Morin E."/>
            <person name="Murat C."/>
            <person name="Sun H."/>
            <person name="Tunlid A."/>
            <person name="Henrissat B."/>
            <person name="Grigoriev I.V."/>
            <person name="Hibbett D.S."/>
            <person name="Martin F."/>
            <person name="Nordberg H.P."/>
            <person name="Cantor M.N."/>
            <person name="Hua S.X."/>
        </authorList>
    </citation>
    <scope>NUCLEOTIDE SEQUENCE [LARGE SCALE GENOMIC DNA]</scope>
    <source>
        <strain evidence="3 4">Ve08.2h10</strain>
    </source>
</reference>
<dbReference type="CDD" id="cd00180">
    <property type="entry name" value="PKc"/>
    <property type="match status" value="1"/>
</dbReference>
<dbReference type="EMBL" id="KN825638">
    <property type="protein sequence ID" value="KIK82334.1"/>
    <property type="molecule type" value="Genomic_DNA"/>
</dbReference>
<sequence>MLLEPKQVSEGSTQNGNQCGSAGAQTSRTSTLKVRGTAAWKKFTTNESCIGLKSEQERGEEIRRAQREQKELAVFGTTERLSPEELDSREVWWRNQFEWLKASGYLLRSRYSPGWVASWKNSDKRCFRSEDSRNLDVGHIIDATRLSDGQYVTLKRLSKSAHPHEVDIGLYFSSESLSSQPANNCVPFYEVLALDDNDTVVIVMPLLRPYVDPYFDTFGEAVECFGRLFEGLHFMHKHHIAHRDCTSANLMLDPRNLYPDSFHPMTISLKRDYTGPAKHLTRTQCPPKYYLIDFGLSRRYDPSDTNPKEEPVFGGDKEVPEFQNSTEPCNPFPTDVFYIGNAIRNDFIQTKRGFEFMQPLVADMIQADPAKRPTMEEVVARFDSIRRGLSGRKLRSRVVDEDEDEFERFTRTISHWTRRIGFVARGVPAIPAPRS</sequence>
<dbReference type="Proteomes" id="UP000054538">
    <property type="component" value="Unassembled WGS sequence"/>
</dbReference>
<feature type="region of interest" description="Disordered" evidence="1">
    <location>
        <begin position="1"/>
        <end position="30"/>
    </location>
</feature>
<accession>A0A0D0DKS5</accession>
<dbReference type="SMART" id="SM00220">
    <property type="entry name" value="S_TKc"/>
    <property type="match status" value="1"/>
</dbReference>
<organism evidence="3 4">
    <name type="scientific">Paxillus rubicundulus Ve08.2h10</name>
    <dbReference type="NCBI Taxonomy" id="930991"/>
    <lineage>
        <taxon>Eukaryota</taxon>
        <taxon>Fungi</taxon>
        <taxon>Dikarya</taxon>
        <taxon>Basidiomycota</taxon>
        <taxon>Agaricomycotina</taxon>
        <taxon>Agaricomycetes</taxon>
        <taxon>Agaricomycetidae</taxon>
        <taxon>Boletales</taxon>
        <taxon>Paxilineae</taxon>
        <taxon>Paxillaceae</taxon>
        <taxon>Paxillus</taxon>
    </lineage>
</organism>
<dbReference type="InterPro" id="IPR000719">
    <property type="entry name" value="Prot_kinase_dom"/>
</dbReference>
<proteinExistence type="predicted"/>
<dbReference type="GO" id="GO:0005524">
    <property type="term" value="F:ATP binding"/>
    <property type="evidence" value="ECO:0007669"/>
    <property type="project" value="InterPro"/>
</dbReference>
<dbReference type="PROSITE" id="PS50011">
    <property type="entry name" value="PROTEIN_KINASE_DOM"/>
    <property type="match status" value="1"/>
</dbReference>
<dbReference type="InParanoid" id="A0A0D0DKS5"/>
<evidence type="ECO:0000313" key="4">
    <source>
        <dbReference type="Proteomes" id="UP000054538"/>
    </source>
</evidence>
<name>A0A0D0DKS5_9AGAM</name>
<evidence type="ECO:0000313" key="3">
    <source>
        <dbReference type="EMBL" id="KIK82334.1"/>
    </source>
</evidence>
<feature type="domain" description="Protein kinase" evidence="2">
    <location>
        <begin position="105"/>
        <end position="418"/>
    </location>
</feature>
<gene>
    <name evidence="3" type="ORF">PAXRUDRAFT_14771</name>
</gene>
<dbReference type="InterPro" id="IPR011009">
    <property type="entry name" value="Kinase-like_dom_sf"/>
</dbReference>
<dbReference type="GO" id="GO:0004672">
    <property type="term" value="F:protein kinase activity"/>
    <property type="evidence" value="ECO:0007669"/>
    <property type="project" value="InterPro"/>
</dbReference>
<protein>
    <recommendedName>
        <fullName evidence="2">Protein kinase domain-containing protein</fullName>
    </recommendedName>
</protein>
<dbReference type="PANTHER" id="PTHR44167:SF24">
    <property type="entry name" value="SERINE_THREONINE-PROTEIN KINASE CHK2"/>
    <property type="match status" value="1"/>
</dbReference>
<dbReference type="HOGENOM" id="CLU_044121_2_1_1"/>
<dbReference type="SUPFAM" id="SSF56112">
    <property type="entry name" value="Protein kinase-like (PK-like)"/>
    <property type="match status" value="1"/>
</dbReference>
<dbReference type="AlphaFoldDB" id="A0A0D0DKS5"/>
<reference evidence="4" key="2">
    <citation type="submission" date="2015-01" db="EMBL/GenBank/DDBJ databases">
        <title>Evolutionary Origins and Diversification of the Mycorrhizal Mutualists.</title>
        <authorList>
            <consortium name="DOE Joint Genome Institute"/>
            <consortium name="Mycorrhizal Genomics Consortium"/>
            <person name="Kohler A."/>
            <person name="Kuo A."/>
            <person name="Nagy L.G."/>
            <person name="Floudas D."/>
            <person name="Copeland A."/>
            <person name="Barry K.W."/>
            <person name="Cichocki N."/>
            <person name="Veneault-Fourrey C."/>
            <person name="LaButti K."/>
            <person name="Lindquist E.A."/>
            <person name="Lipzen A."/>
            <person name="Lundell T."/>
            <person name="Morin E."/>
            <person name="Murat C."/>
            <person name="Riley R."/>
            <person name="Ohm R."/>
            <person name="Sun H."/>
            <person name="Tunlid A."/>
            <person name="Henrissat B."/>
            <person name="Grigoriev I.V."/>
            <person name="Hibbett D.S."/>
            <person name="Martin F."/>
        </authorList>
    </citation>
    <scope>NUCLEOTIDE SEQUENCE [LARGE SCALE GENOMIC DNA]</scope>
    <source>
        <strain evidence="4">Ve08.2h10</strain>
    </source>
</reference>
<dbReference type="PANTHER" id="PTHR44167">
    <property type="entry name" value="OVARIAN-SPECIFIC SERINE/THREONINE-PROTEIN KINASE LOK-RELATED"/>
    <property type="match status" value="1"/>
</dbReference>